<dbReference type="SUPFAM" id="SSF47226">
    <property type="entry name" value="Histidine-containing phosphotransfer domain, HPT domain"/>
    <property type="match status" value="1"/>
</dbReference>
<reference evidence="1" key="2">
    <citation type="submission" date="2020-09" db="EMBL/GenBank/DDBJ databases">
        <authorList>
            <person name="Sun Q."/>
            <person name="Kim S."/>
        </authorList>
    </citation>
    <scope>NUCLEOTIDE SEQUENCE</scope>
    <source>
        <strain evidence="1">KCTC 42651</strain>
    </source>
</reference>
<protein>
    <submittedName>
        <fullName evidence="1">Histidine kinase</fullName>
    </submittedName>
</protein>
<proteinExistence type="predicted"/>
<dbReference type="InterPro" id="IPR036641">
    <property type="entry name" value="HPT_dom_sf"/>
</dbReference>
<accession>A0A918XPR9</accession>
<dbReference type="RefSeq" id="WP_189987689.1">
    <property type="nucleotide sequence ID" value="NZ_BMZS01000002.1"/>
</dbReference>
<keyword evidence="2" id="KW-1185">Reference proteome</keyword>
<keyword evidence="1" id="KW-0418">Kinase</keyword>
<dbReference type="Proteomes" id="UP000630353">
    <property type="component" value="Unassembled WGS sequence"/>
</dbReference>
<dbReference type="AlphaFoldDB" id="A0A918XPR9"/>
<dbReference type="GO" id="GO:0016301">
    <property type="term" value="F:kinase activity"/>
    <property type="evidence" value="ECO:0007669"/>
    <property type="project" value="UniProtKB-KW"/>
</dbReference>
<gene>
    <name evidence="1" type="ORF">GCM10017083_08480</name>
</gene>
<sequence>MANDKPKVEFIDNPNPLRTKVKVKGGDPSDMLAKAEESVQKLGGEFETIFSDNVTALAAAMADVRQGGMTRERALIAMRRLLHDLRGQAGTFGYPLVSHIGDSACKFIDLSEDFGPTETDVLAMHINALQAIRQAKIKGDGGAVGRELMDGLRKVILKYNAGAELD</sequence>
<name>A0A918XPR9_9PROT</name>
<evidence type="ECO:0000313" key="1">
    <source>
        <dbReference type="EMBL" id="GHD42937.1"/>
    </source>
</evidence>
<evidence type="ECO:0000313" key="2">
    <source>
        <dbReference type="Proteomes" id="UP000630353"/>
    </source>
</evidence>
<keyword evidence="1" id="KW-0808">Transferase</keyword>
<reference evidence="1" key="1">
    <citation type="journal article" date="2014" name="Int. J. Syst. Evol. Microbiol.">
        <title>Complete genome sequence of Corynebacterium casei LMG S-19264T (=DSM 44701T), isolated from a smear-ripened cheese.</title>
        <authorList>
            <consortium name="US DOE Joint Genome Institute (JGI-PGF)"/>
            <person name="Walter F."/>
            <person name="Albersmeier A."/>
            <person name="Kalinowski J."/>
            <person name="Ruckert C."/>
        </authorList>
    </citation>
    <scope>NUCLEOTIDE SEQUENCE</scope>
    <source>
        <strain evidence="1">KCTC 42651</strain>
    </source>
</reference>
<organism evidence="1 2">
    <name type="scientific">Thalassobaculum fulvum</name>
    <dbReference type="NCBI Taxonomy" id="1633335"/>
    <lineage>
        <taxon>Bacteria</taxon>
        <taxon>Pseudomonadati</taxon>
        <taxon>Pseudomonadota</taxon>
        <taxon>Alphaproteobacteria</taxon>
        <taxon>Rhodospirillales</taxon>
        <taxon>Thalassobaculaceae</taxon>
        <taxon>Thalassobaculum</taxon>
    </lineage>
</organism>
<comment type="caution">
    <text evidence="1">The sequence shown here is derived from an EMBL/GenBank/DDBJ whole genome shotgun (WGS) entry which is preliminary data.</text>
</comment>
<dbReference type="EMBL" id="BMZS01000002">
    <property type="protein sequence ID" value="GHD42937.1"/>
    <property type="molecule type" value="Genomic_DNA"/>
</dbReference>
<dbReference type="GO" id="GO:0000160">
    <property type="term" value="P:phosphorelay signal transduction system"/>
    <property type="evidence" value="ECO:0007669"/>
    <property type="project" value="InterPro"/>
</dbReference>